<organism evidence="1 2">
    <name type="scientific">Paraglomus brasilianum</name>
    <dbReference type="NCBI Taxonomy" id="144538"/>
    <lineage>
        <taxon>Eukaryota</taxon>
        <taxon>Fungi</taxon>
        <taxon>Fungi incertae sedis</taxon>
        <taxon>Mucoromycota</taxon>
        <taxon>Glomeromycotina</taxon>
        <taxon>Glomeromycetes</taxon>
        <taxon>Paraglomerales</taxon>
        <taxon>Paraglomeraceae</taxon>
        <taxon>Paraglomus</taxon>
    </lineage>
</organism>
<evidence type="ECO:0000313" key="1">
    <source>
        <dbReference type="EMBL" id="CAG8669722.1"/>
    </source>
</evidence>
<accession>A0A9N9EDP9</accession>
<sequence length="90" mass="10089">PRTFTAANGAYPDINFYVEPINAIQKLSTYLIQGKFCLVYGHRQSGKTTAIYATARWLTHHSTEIEIRGFGHGLQIYVISFNGGIQLERG</sequence>
<dbReference type="InterPro" id="IPR027417">
    <property type="entry name" value="P-loop_NTPase"/>
</dbReference>
<dbReference type="OrthoDB" id="2387658at2759"/>
<comment type="caution">
    <text evidence="1">The sequence shown here is derived from an EMBL/GenBank/DDBJ whole genome shotgun (WGS) entry which is preliminary data.</text>
</comment>
<gene>
    <name evidence="1" type="ORF">PBRASI_LOCUS11238</name>
</gene>
<feature type="non-terminal residue" evidence="1">
    <location>
        <position position="1"/>
    </location>
</feature>
<dbReference type="Proteomes" id="UP000789739">
    <property type="component" value="Unassembled WGS sequence"/>
</dbReference>
<keyword evidence="2" id="KW-1185">Reference proteome</keyword>
<dbReference type="EMBL" id="CAJVPI010004729">
    <property type="protein sequence ID" value="CAG8669722.1"/>
    <property type="molecule type" value="Genomic_DNA"/>
</dbReference>
<name>A0A9N9EDP9_9GLOM</name>
<dbReference type="SUPFAM" id="SSF52540">
    <property type="entry name" value="P-loop containing nucleoside triphosphate hydrolases"/>
    <property type="match status" value="1"/>
</dbReference>
<protein>
    <submittedName>
        <fullName evidence="1">11514_t:CDS:1</fullName>
    </submittedName>
</protein>
<proteinExistence type="predicted"/>
<dbReference type="AlphaFoldDB" id="A0A9N9EDP9"/>
<reference evidence="1" key="1">
    <citation type="submission" date="2021-06" db="EMBL/GenBank/DDBJ databases">
        <authorList>
            <person name="Kallberg Y."/>
            <person name="Tangrot J."/>
            <person name="Rosling A."/>
        </authorList>
    </citation>
    <scope>NUCLEOTIDE SEQUENCE</scope>
    <source>
        <strain evidence="1">BR232B</strain>
    </source>
</reference>
<feature type="non-terminal residue" evidence="1">
    <location>
        <position position="90"/>
    </location>
</feature>
<evidence type="ECO:0000313" key="2">
    <source>
        <dbReference type="Proteomes" id="UP000789739"/>
    </source>
</evidence>